<comment type="function">
    <text evidence="6">Involved in transcription antitermination. Required for transcription of ribosomal RNA (rRNA) genes. Binds specifically to the boxA antiterminator sequence of the ribosomal RNA (rrn) operons.</text>
</comment>
<evidence type="ECO:0000256" key="2">
    <source>
        <dbReference type="ARBA" id="ARBA00022814"/>
    </source>
</evidence>
<evidence type="ECO:0000256" key="6">
    <source>
        <dbReference type="HAMAP-Rule" id="MF_00073"/>
    </source>
</evidence>
<proteinExistence type="inferred from homology"/>
<dbReference type="NCBIfam" id="TIGR01951">
    <property type="entry name" value="nusB"/>
    <property type="match status" value="1"/>
</dbReference>
<organism evidence="9 10">
    <name type="scientific">Corynebacterium suedekumii</name>
    <dbReference type="NCBI Taxonomy" id="3049801"/>
    <lineage>
        <taxon>Bacteria</taxon>
        <taxon>Bacillati</taxon>
        <taxon>Actinomycetota</taxon>
        <taxon>Actinomycetes</taxon>
        <taxon>Mycobacteriales</taxon>
        <taxon>Corynebacteriaceae</taxon>
        <taxon>Corynebacterium</taxon>
    </lineage>
</organism>
<dbReference type="InterPro" id="IPR035926">
    <property type="entry name" value="NusB-like_sf"/>
</dbReference>
<name>A0ABY8VL81_9CORY</name>
<keyword evidence="10" id="KW-1185">Reference proteome</keyword>
<evidence type="ECO:0000256" key="3">
    <source>
        <dbReference type="ARBA" id="ARBA00022884"/>
    </source>
</evidence>
<protein>
    <recommendedName>
        <fullName evidence="6">Transcription antitermination protein NusB</fullName>
    </recommendedName>
    <alternativeName>
        <fullName evidence="6">Antitermination factor NusB</fullName>
    </alternativeName>
</protein>
<dbReference type="EMBL" id="CP126970">
    <property type="protein sequence ID" value="WIM69832.1"/>
    <property type="molecule type" value="Genomic_DNA"/>
</dbReference>
<dbReference type="Pfam" id="PF01029">
    <property type="entry name" value="NusB"/>
    <property type="match status" value="1"/>
</dbReference>
<keyword evidence="2 6" id="KW-0889">Transcription antitermination</keyword>
<evidence type="ECO:0000256" key="5">
    <source>
        <dbReference type="ARBA" id="ARBA00023163"/>
    </source>
</evidence>
<feature type="compositionally biased region" description="Acidic residues" evidence="7">
    <location>
        <begin position="165"/>
        <end position="190"/>
    </location>
</feature>
<dbReference type="InterPro" id="IPR006027">
    <property type="entry name" value="NusB_RsmB_TIM44"/>
</dbReference>
<gene>
    <name evidence="6 9" type="primary">nusB</name>
    <name evidence="9" type="ORF">QP029_11510</name>
</gene>
<evidence type="ECO:0000256" key="1">
    <source>
        <dbReference type="ARBA" id="ARBA00005952"/>
    </source>
</evidence>
<evidence type="ECO:0000256" key="7">
    <source>
        <dbReference type="SAM" id="MobiDB-lite"/>
    </source>
</evidence>
<comment type="similarity">
    <text evidence="1 6">Belongs to the NusB family.</text>
</comment>
<feature type="compositionally biased region" description="Low complexity" evidence="7">
    <location>
        <begin position="195"/>
        <end position="208"/>
    </location>
</feature>
<dbReference type="PANTHER" id="PTHR11078">
    <property type="entry name" value="N UTILIZATION SUBSTANCE PROTEIN B-RELATED"/>
    <property type="match status" value="1"/>
</dbReference>
<keyword evidence="4 6" id="KW-0805">Transcription regulation</keyword>
<dbReference type="Gene3D" id="1.10.940.10">
    <property type="entry name" value="NusB-like"/>
    <property type="match status" value="1"/>
</dbReference>
<evidence type="ECO:0000256" key="4">
    <source>
        <dbReference type="ARBA" id="ARBA00023015"/>
    </source>
</evidence>
<dbReference type="PANTHER" id="PTHR11078:SF3">
    <property type="entry name" value="ANTITERMINATION NUSB DOMAIN-CONTAINING PROTEIN"/>
    <property type="match status" value="1"/>
</dbReference>
<dbReference type="InterPro" id="IPR011605">
    <property type="entry name" value="NusB_fam"/>
</dbReference>
<accession>A0ABY8VL81</accession>
<keyword evidence="5 6" id="KW-0804">Transcription</keyword>
<feature type="region of interest" description="Disordered" evidence="7">
    <location>
        <begin position="165"/>
        <end position="216"/>
    </location>
</feature>
<dbReference type="SUPFAM" id="SSF48013">
    <property type="entry name" value="NusB-like"/>
    <property type="match status" value="1"/>
</dbReference>
<sequence>MTDTPNEAADEQNWRRHGSRYRARRRAVDILFEAEARDLDPVAVVEDRVQLSRQADSAVAPVADYTRQIVAGAAEELDTIDEAIERYLAETWELDRLPAVDRAILRVAVWEILFNPEVDSPVAVVEGVELASQYGNDVAAPYIHAVLDDVAQSTSDLHPLATAEADADAVAEPIADSESDPEFTPEDPTVDAEPRPASAADPGPGPSRTTEDPDIS</sequence>
<evidence type="ECO:0000313" key="9">
    <source>
        <dbReference type="EMBL" id="WIM69832.1"/>
    </source>
</evidence>
<feature type="domain" description="NusB/RsmB/TIM44" evidence="8">
    <location>
        <begin position="22"/>
        <end position="151"/>
    </location>
</feature>
<evidence type="ECO:0000313" key="10">
    <source>
        <dbReference type="Proteomes" id="UP001238805"/>
    </source>
</evidence>
<evidence type="ECO:0000259" key="8">
    <source>
        <dbReference type="Pfam" id="PF01029"/>
    </source>
</evidence>
<reference evidence="9 10" key="1">
    <citation type="submission" date="2023-05" db="EMBL/GenBank/DDBJ databases">
        <title>Corynebacterium suedekumii sp. nov. and Corynebacterium breve sp. nov. isolated from raw cow's milk.</title>
        <authorList>
            <person name="Baer M.K."/>
            <person name="Mehl L."/>
            <person name="Hellmuth R."/>
            <person name="Marke G."/>
            <person name="Lipski A."/>
        </authorList>
    </citation>
    <scope>NUCLEOTIDE SEQUENCE [LARGE SCALE GENOMIC DNA]</scope>
    <source>
        <strain evidence="9 10">LM112</strain>
    </source>
</reference>
<dbReference type="RefSeq" id="WP_284874425.1">
    <property type="nucleotide sequence ID" value="NZ_CP126970.1"/>
</dbReference>
<dbReference type="HAMAP" id="MF_00073">
    <property type="entry name" value="NusB"/>
    <property type="match status" value="1"/>
</dbReference>
<dbReference type="Proteomes" id="UP001238805">
    <property type="component" value="Chromosome"/>
</dbReference>
<keyword evidence="3 6" id="KW-0694">RNA-binding</keyword>